<accession>A0A0W0GGV7</accession>
<proteinExistence type="inferred from homology"/>
<dbReference type="AlphaFoldDB" id="A0A0W0GGV7"/>
<evidence type="ECO:0000256" key="7">
    <source>
        <dbReference type="ARBA" id="ARBA00022692"/>
    </source>
</evidence>
<dbReference type="PANTHER" id="PTHR34478:SF2">
    <property type="entry name" value="MEMBRANE PROTEIN"/>
    <property type="match status" value="1"/>
</dbReference>
<evidence type="ECO:0000256" key="12">
    <source>
        <dbReference type="ARBA" id="ARBA00022989"/>
    </source>
</evidence>
<evidence type="ECO:0000256" key="2">
    <source>
        <dbReference type="ARBA" id="ARBA00004141"/>
    </source>
</evidence>
<keyword evidence="9" id="KW-0863">Zinc-finger</keyword>
<dbReference type="Gene3D" id="1.20.1440.20">
    <property type="entry name" value="LemA-like domain"/>
    <property type="match status" value="1"/>
</dbReference>
<organism evidence="16 17">
    <name type="scientific">Dehalogenimonas alkenigignens</name>
    <dbReference type="NCBI Taxonomy" id="1217799"/>
    <lineage>
        <taxon>Bacteria</taxon>
        <taxon>Bacillati</taxon>
        <taxon>Chloroflexota</taxon>
        <taxon>Dehalococcoidia</taxon>
        <taxon>Dehalococcoidales</taxon>
        <taxon>Dehalococcoidaceae</taxon>
        <taxon>Dehalogenimonas</taxon>
    </lineage>
</organism>
<evidence type="ECO:0000256" key="11">
    <source>
        <dbReference type="ARBA" id="ARBA00022833"/>
    </source>
</evidence>
<sequence>MPVTASPFILLAAAALALGCLLGAFHFYRRRRLIDETPTSKTRGVFIGLAEVKGTAESETPLESYLAAARCVWYSYKVEEHWQRTTVNAKGHVQTQSGWKTVASETRYVPIFLKDDTGVLRVMPEGAEVHADKVFDKTCRRDDPLYYGKGPAKAVGGSTHRRRFTELALPLHDVIYVIGQAKERQDAVAAEIAARKGSMFIISTHEEKHHSDRFRLFFWLWLGLGIIVSGGGAALYLQQGWLTSYAPAILSSVGIYLGAAAIAWVWTAYNSLVNLRQRVRQGFSQIDVELKRRADLIPNLVAVVEGFRRHESSLQQLAAELRSQAAAAGRVDESHGLSGALLAVAEKYPELKADRQFLALQLALTDTEERLALARDYYNSIATFFRTRLEVFPDALLGRLLGFQPLPLLEAESFERAAVAVSLAA</sequence>
<comment type="similarity">
    <text evidence="4">Belongs to the LemA family.</text>
</comment>
<feature type="transmembrane region" description="Helical" evidence="14">
    <location>
        <begin position="6"/>
        <end position="28"/>
    </location>
</feature>
<dbReference type="PANTHER" id="PTHR34478">
    <property type="entry name" value="PROTEIN LEMA"/>
    <property type="match status" value="1"/>
</dbReference>
<dbReference type="InterPro" id="IPR023353">
    <property type="entry name" value="LemA-like_dom_sf"/>
</dbReference>
<feature type="domain" description="E3 Ubiquitin ligase MUL1-like" evidence="15">
    <location>
        <begin position="90"/>
        <end position="209"/>
    </location>
</feature>
<gene>
    <name evidence="16" type="ORF">DEALK_06450</name>
</gene>
<evidence type="ECO:0000256" key="14">
    <source>
        <dbReference type="SAM" id="Phobius"/>
    </source>
</evidence>
<keyword evidence="12 14" id="KW-1133">Transmembrane helix</keyword>
<comment type="catalytic activity">
    <reaction evidence="1">
        <text>S-ubiquitinyl-[E2 ubiquitin-conjugating enzyme]-L-cysteine + [acceptor protein]-L-lysine = [E2 ubiquitin-conjugating enzyme]-L-cysteine + N(6)-ubiquitinyl-[acceptor protein]-L-lysine.</text>
        <dbReference type="EC" id="2.3.2.27"/>
    </reaction>
</comment>
<dbReference type="Pfam" id="PF12483">
    <property type="entry name" value="GIDE"/>
    <property type="match status" value="1"/>
</dbReference>
<keyword evidence="8" id="KW-0479">Metal-binding</keyword>
<dbReference type="InterPro" id="IPR007156">
    <property type="entry name" value="MamQ_LemA"/>
</dbReference>
<keyword evidence="13 14" id="KW-0472">Membrane</keyword>
<comment type="caution">
    <text evidence="16">The sequence shown here is derived from an EMBL/GenBank/DDBJ whole genome shotgun (WGS) entry which is preliminary data.</text>
</comment>
<dbReference type="GO" id="GO:0008270">
    <property type="term" value="F:zinc ion binding"/>
    <property type="evidence" value="ECO:0007669"/>
    <property type="project" value="UniProtKB-KW"/>
</dbReference>
<evidence type="ECO:0000256" key="13">
    <source>
        <dbReference type="ARBA" id="ARBA00023136"/>
    </source>
</evidence>
<evidence type="ECO:0000313" key="17">
    <source>
        <dbReference type="Proteomes" id="UP000053947"/>
    </source>
</evidence>
<dbReference type="RefSeq" id="WP_083496331.1">
    <property type="nucleotide sequence ID" value="NZ_KQ758903.1"/>
</dbReference>
<dbReference type="GO" id="GO:0016567">
    <property type="term" value="P:protein ubiquitination"/>
    <property type="evidence" value="ECO:0007669"/>
    <property type="project" value="InterPro"/>
</dbReference>
<evidence type="ECO:0000256" key="3">
    <source>
        <dbReference type="ARBA" id="ARBA00004167"/>
    </source>
</evidence>
<feature type="transmembrane region" description="Helical" evidence="14">
    <location>
        <begin position="249"/>
        <end position="269"/>
    </location>
</feature>
<keyword evidence="10" id="KW-0833">Ubl conjugation pathway</keyword>
<comment type="subcellular location">
    <subcellularLocation>
        <location evidence="2">Membrane</location>
        <topology evidence="2">Multi-pass membrane protein</topology>
    </subcellularLocation>
    <subcellularLocation>
        <location evidence="3">Membrane</location>
        <topology evidence="3">Single-pass membrane protein</topology>
    </subcellularLocation>
</comment>
<dbReference type="GO" id="GO:0061630">
    <property type="term" value="F:ubiquitin protein ligase activity"/>
    <property type="evidence" value="ECO:0007669"/>
    <property type="project" value="UniProtKB-EC"/>
</dbReference>
<feature type="transmembrane region" description="Helical" evidence="14">
    <location>
        <begin position="216"/>
        <end position="237"/>
    </location>
</feature>
<evidence type="ECO:0000313" key="16">
    <source>
        <dbReference type="EMBL" id="KTB47800.1"/>
    </source>
</evidence>
<dbReference type="GO" id="GO:0016020">
    <property type="term" value="C:membrane"/>
    <property type="evidence" value="ECO:0007669"/>
    <property type="project" value="UniProtKB-SubCell"/>
</dbReference>
<keyword evidence="7 14" id="KW-0812">Transmembrane</keyword>
<name>A0A0W0GGV7_9CHLR</name>
<evidence type="ECO:0000256" key="4">
    <source>
        <dbReference type="ARBA" id="ARBA00008854"/>
    </source>
</evidence>
<evidence type="ECO:0000256" key="9">
    <source>
        <dbReference type="ARBA" id="ARBA00022771"/>
    </source>
</evidence>
<protein>
    <recommendedName>
        <fullName evidence="5">RING-type E3 ubiquitin transferase</fullName>
        <ecNumber evidence="5">2.3.2.27</ecNumber>
    </recommendedName>
</protein>
<dbReference type="Proteomes" id="UP000053947">
    <property type="component" value="Unassembled WGS sequence"/>
</dbReference>
<dbReference type="Pfam" id="PF04011">
    <property type="entry name" value="LemA"/>
    <property type="match status" value="1"/>
</dbReference>
<dbReference type="InterPro" id="IPR022170">
    <property type="entry name" value="MUL1-like"/>
</dbReference>
<evidence type="ECO:0000256" key="6">
    <source>
        <dbReference type="ARBA" id="ARBA00022679"/>
    </source>
</evidence>
<dbReference type="OrthoDB" id="141774at2"/>
<keyword evidence="11" id="KW-0862">Zinc</keyword>
<evidence type="ECO:0000259" key="15">
    <source>
        <dbReference type="Pfam" id="PF12483"/>
    </source>
</evidence>
<evidence type="ECO:0000256" key="1">
    <source>
        <dbReference type="ARBA" id="ARBA00000900"/>
    </source>
</evidence>
<evidence type="ECO:0000256" key="8">
    <source>
        <dbReference type="ARBA" id="ARBA00022723"/>
    </source>
</evidence>
<dbReference type="SUPFAM" id="SSF140478">
    <property type="entry name" value="LemA-like"/>
    <property type="match status" value="1"/>
</dbReference>
<keyword evidence="6" id="KW-0808">Transferase</keyword>
<dbReference type="EMBL" id="LFDV01000002">
    <property type="protein sequence ID" value="KTB47800.1"/>
    <property type="molecule type" value="Genomic_DNA"/>
</dbReference>
<reference evidence="16 17" key="1">
    <citation type="submission" date="2015-06" db="EMBL/GenBank/DDBJ databases">
        <title>Genome sequence of the organohalide-respiring Dehalogenimonas alkenigignens type strain (IP3-3T).</title>
        <authorList>
            <person name="Key T.A."/>
            <person name="Richmond D.P."/>
            <person name="Bowman K.S."/>
            <person name="Cho Y.-J."/>
            <person name="Chun J."/>
            <person name="da Costa M.S."/>
            <person name="Rainey F.A."/>
            <person name="Moe W.M."/>
        </authorList>
    </citation>
    <scope>NUCLEOTIDE SEQUENCE [LARGE SCALE GENOMIC DNA]</scope>
    <source>
        <strain evidence="16 17">IP3-3</strain>
    </source>
</reference>
<evidence type="ECO:0000256" key="10">
    <source>
        <dbReference type="ARBA" id="ARBA00022786"/>
    </source>
</evidence>
<evidence type="ECO:0000256" key="5">
    <source>
        <dbReference type="ARBA" id="ARBA00012483"/>
    </source>
</evidence>
<keyword evidence="17" id="KW-1185">Reference proteome</keyword>
<dbReference type="EC" id="2.3.2.27" evidence="5"/>